<dbReference type="EMBL" id="JMSN01000024">
    <property type="protein sequence ID" value="KDN48507.1"/>
    <property type="molecule type" value="Genomic_DNA"/>
</dbReference>
<protein>
    <recommendedName>
        <fullName evidence="2">3-hydroxyisobutyryl-CoA hydrolase</fullName>
        <ecNumber evidence="2">3.1.2.4</ecNumber>
    </recommendedName>
</protein>
<evidence type="ECO:0000256" key="1">
    <source>
        <dbReference type="ARBA" id="ARBA00001709"/>
    </source>
</evidence>
<dbReference type="AlphaFoldDB" id="A0A066W3H0"/>
<keyword evidence="7" id="KW-1185">Reference proteome</keyword>
<dbReference type="Pfam" id="PF16113">
    <property type="entry name" value="ECH_2"/>
    <property type="match status" value="1"/>
</dbReference>
<feature type="region of interest" description="Disordered" evidence="4">
    <location>
        <begin position="494"/>
        <end position="516"/>
    </location>
</feature>
<feature type="compositionally biased region" description="Basic and acidic residues" evidence="4">
    <location>
        <begin position="503"/>
        <end position="516"/>
    </location>
</feature>
<evidence type="ECO:0000256" key="3">
    <source>
        <dbReference type="ARBA" id="ARBA00022801"/>
    </source>
</evidence>
<keyword evidence="3" id="KW-0378">Hydrolase</keyword>
<dbReference type="CDD" id="cd06558">
    <property type="entry name" value="crotonase-like"/>
    <property type="match status" value="1"/>
</dbReference>
<dbReference type="PANTHER" id="PTHR43176:SF3">
    <property type="entry name" value="3-HYDROXYISOBUTYRYL-COA HYDROLASE, MITOCHONDRIAL"/>
    <property type="match status" value="1"/>
</dbReference>
<dbReference type="OrthoDB" id="1737613at2759"/>
<feature type="domain" description="Enoyl-CoA hydratase/isomerase" evidence="5">
    <location>
        <begin position="78"/>
        <end position="477"/>
    </location>
</feature>
<dbReference type="GeneID" id="25264161"/>
<dbReference type="HOGENOM" id="CLU_009834_22_0_1"/>
<dbReference type="STRING" id="1037660.A0A066W3H0"/>
<dbReference type="RefSeq" id="XP_013244163.1">
    <property type="nucleotide sequence ID" value="XM_013388709.1"/>
</dbReference>
<evidence type="ECO:0000259" key="5">
    <source>
        <dbReference type="Pfam" id="PF16113"/>
    </source>
</evidence>
<comment type="caution">
    <text evidence="6">The sequence shown here is derived from an EMBL/GenBank/DDBJ whole genome shotgun (WGS) entry which is preliminary data.</text>
</comment>
<accession>A0A066W3H0</accession>
<dbReference type="InterPro" id="IPR029045">
    <property type="entry name" value="ClpP/crotonase-like_dom_sf"/>
</dbReference>
<feature type="compositionally biased region" description="Polar residues" evidence="4">
    <location>
        <begin position="1"/>
        <end position="18"/>
    </location>
</feature>
<dbReference type="InterPro" id="IPR032259">
    <property type="entry name" value="HIBYL-CoA-H"/>
</dbReference>
<dbReference type="FunCoup" id="A0A066W3H0">
    <property type="interactions" value="302"/>
</dbReference>
<reference evidence="6 7" key="1">
    <citation type="submission" date="2014-05" db="EMBL/GenBank/DDBJ databases">
        <title>Draft genome sequence of a rare smut relative, Tilletiaria anomala UBC 951.</title>
        <authorList>
            <consortium name="DOE Joint Genome Institute"/>
            <person name="Toome M."/>
            <person name="Kuo A."/>
            <person name="Henrissat B."/>
            <person name="Lipzen A."/>
            <person name="Tritt A."/>
            <person name="Yoshinaga Y."/>
            <person name="Zane M."/>
            <person name="Barry K."/>
            <person name="Grigoriev I.V."/>
            <person name="Spatafora J.W."/>
            <person name="Aimea M.C."/>
        </authorList>
    </citation>
    <scope>NUCLEOTIDE SEQUENCE [LARGE SCALE GENOMIC DNA]</scope>
    <source>
        <strain evidence="6 7">UBC 951</strain>
    </source>
</reference>
<dbReference type="InParanoid" id="A0A066W3H0"/>
<evidence type="ECO:0000256" key="2">
    <source>
        <dbReference type="ARBA" id="ARBA00011915"/>
    </source>
</evidence>
<dbReference type="InterPro" id="IPR045004">
    <property type="entry name" value="ECH_dom"/>
</dbReference>
<dbReference type="OMA" id="AYRNNEH"/>
<comment type="catalytic activity">
    <reaction evidence="1">
        <text>3-hydroxy-2-methylpropanoyl-CoA + H2O = 3-hydroxy-2-methylpropanoate + CoA + H(+)</text>
        <dbReference type="Rhea" id="RHEA:20888"/>
        <dbReference type="ChEBI" id="CHEBI:11805"/>
        <dbReference type="ChEBI" id="CHEBI:15377"/>
        <dbReference type="ChEBI" id="CHEBI:15378"/>
        <dbReference type="ChEBI" id="CHEBI:57287"/>
        <dbReference type="ChEBI" id="CHEBI:57340"/>
        <dbReference type="EC" id="3.1.2.4"/>
    </reaction>
</comment>
<dbReference type="EC" id="3.1.2.4" evidence="2"/>
<dbReference type="Proteomes" id="UP000027361">
    <property type="component" value="Unassembled WGS sequence"/>
</dbReference>
<gene>
    <name evidence="6" type="ORF">K437DRAFT_255480</name>
</gene>
<dbReference type="SUPFAM" id="SSF52096">
    <property type="entry name" value="ClpP/crotonase"/>
    <property type="match status" value="1"/>
</dbReference>
<dbReference type="Gene3D" id="3.90.226.10">
    <property type="entry name" value="2-enoyl-CoA Hydratase, Chain A, domain 1"/>
    <property type="match status" value="1"/>
</dbReference>
<dbReference type="InterPro" id="IPR018376">
    <property type="entry name" value="Enoyl-CoA_hyd/isom_CS"/>
</dbReference>
<proteinExistence type="predicted"/>
<feature type="region of interest" description="Disordered" evidence="4">
    <location>
        <begin position="1"/>
        <end position="23"/>
    </location>
</feature>
<dbReference type="GO" id="GO:0006574">
    <property type="term" value="P:L-valine catabolic process"/>
    <property type="evidence" value="ECO:0007669"/>
    <property type="project" value="TreeGrafter"/>
</dbReference>
<dbReference type="PROSITE" id="PS00166">
    <property type="entry name" value="ENOYL_COA_HYDRATASE"/>
    <property type="match status" value="1"/>
</dbReference>
<evidence type="ECO:0000313" key="7">
    <source>
        <dbReference type="Proteomes" id="UP000027361"/>
    </source>
</evidence>
<name>A0A066W3H0_TILAU</name>
<evidence type="ECO:0000313" key="6">
    <source>
        <dbReference type="EMBL" id="KDN48507.1"/>
    </source>
</evidence>
<sequence length="593" mass="63414">MSSSSPRRLQAPASSSFLSAGEPSVRVSQVSRHLHSGPALAMASSASSTAAASSKHGKAKEADAGEPLVLASANGNLRTIVLNRPKALNALNIEMIRLIRWHLESFAKEASSASVIALRGEGRALCSGGDVLAVVGAANSKDETQRQNALTFFQEEFELDHMIATLGERSSAAALKAGSSASPKAFISFMDGITMGGGVGLSLHAPFRVATENTLFAMPETGIGYFPDVGVTRCLARLDGKIGQYLGLTGARISGPEAYLIGIASHYVSSSNIQTVLDRLAQLPQGQGGDANQRVANLLDEYATDPFNADASEKQREILRTTPFLGEKRIALDYVFGQPSAEAIFSALTELSAGGNESQAARELSSLARGLRNGVSADIANWAGKTLETLKTKSPRSLKVTHLAIQEARRLDVDEAFRFDMRLATAFCDLSIGRDFYEGVTFTLTKDPTTGKRREGIAAWDPPSLAQVDDQRMRAQFFGGADVAQRAGLRMTMPVLSGLPKPDTSREAKRAREHALRGKGPLGWEPAYNPFALPSEAECAALLEGSHPAASSVKLDVDEMVDVLRRYKGEKPTLQLKVSDWAQRTSQRGAGRQ</sequence>
<dbReference type="GO" id="GO:0003860">
    <property type="term" value="F:3-hydroxyisobutyryl-CoA hydrolase activity"/>
    <property type="evidence" value="ECO:0007669"/>
    <property type="project" value="UniProtKB-EC"/>
</dbReference>
<dbReference type="GO" id="GO:0005739">
    <property type="term" value="C:mitochondrion"/>
    <property type="evidence" value="ECO:0007669"/>
    <property type="project" value="TreeGrafter"/>
</dbReference>
<organism evidence="6 7">
    <name type="scientific">Tilletiaria anomala (strain ATCC 24038 / CBS 436.72 / UBC 951)</name>
    <dbReference type="NCBI Taxonomy" id="1037660"/>
    <lineage>
        <taxon>Eukaryota</taxon>
        <taxon>Fungi</taxon>
        <taxon>Dikarya</taxon>
        <taxon>Basidiomycota</taxon>
        <taxon>Ustilaginomycotina</taxon>
        <taxon>Exobasidiomycetes</taxon>
        <taxon>Georgefischeriales</taxon>
        <taxon>Tilletiariaceae</taxon>
        <taxon>Tilletiaria</taxon>
    </lineage>
</organism>
<evidence type="ECO:0000256" key="4">
    <source>
        <dbReference type="SAM" id="MobiDB-lite"/>
    </source>
</evidence>
<dbReference type="PANTHER" id="PTHR43176">
    <property type="entry name" value="3-HYDROXYISOBUTYRYL-COA HYDROLASE-RELATED"/>
    <property type="match status" value="1"/>
</dbReference>